<evidence type="ECO:0000313" key="11">
    <source>
        <dbReference type="Proteomes" id="UP001302374"/>
    </source>
</evidence>
<dbReference type="InterPro" id="IPR033985">
    <property type="entry name" value="SusD-like_N"/>
</dbReference>
<protein>
    <submittedName>
        <fullName evidence="9">RagB/SusD family nutrient uptake outer membrane protein</fullName>
    </submittedName>
</protein>
<evidence type="ECO:0000313" key="9">
    <source>
        <dbReference type="EMBL" id="WOF14697.1"/>
    </source>
</evidence>
<keyword evidence="3" id="KW-0732">Signal</keyword>
<reference evidence="8 10" key="2">
    <citation type="submission" date="2020-03" db="EMBL/GenBank/DDBJ databases">
        <title>Genomic Encyclopedia of Type Strains, Phase IV (KMG-IV): sequencing the most valuable type-strain genomes for metagenomic binning, comparative biology and taxonomic classification.</title>
        <authorList>
            <person name="Goeker M."/>
        </authorList>
    </citation>
    <scope>NUCLEOTIDE SEQUENCE [LARGE SCALE GENOMIC DNA]</scope>
    <source>
        <strain evidence="8 10">DSM 105722</strain>
    </source>
</reference>
<keyword evidence="4" id="KW-0472">Membrane</keyword>
<dbReference type="GeneID" id="86893960"/>
<dbReference type="Proteomes" id="UP001302374">
    <property type="component" value="Chromosome"/>
</dbReference>
<dbReference type="SUPFAM" id="SSF48452">
    <property type="entry name" value="TPR-like"/>
    <property type="match status" value="1"/>
</dbReference>
<organism evidence="8 10">
    <name type="scientific">Butyricimonas paravirosa</name>
    <dbReference type="NCBI Taxonomy" id="1472417"/>
    <lineage>
        <taxon>Bacteria</taxon>
        <taxon>Pseudomonadati</taxon>
        <taxon>Bacteroidota</taxon>
        <taxon>Bacteroidia</taxon>
        <taxon>Bacteroidales</taxon>
        <taxon>Odoribacteraceae</taxon>
        <taxon>Butyricimonas</taxon>
    </lineage>
</organism>
<dbReference type="EMBL" id="JAATLI010000009">
    <property type="protein sequence ID" value="NJC19106.1"/>
    <property type="molecule type" value="Genomic_DNA"/>
</dbReference>
<reference evidence="9 11" key="1">
    <citation type="submission" date="2019-09" db="EMBL/GenBank/DDBJ databases">
        <title>Butyricimonas paravirosa DSM 105722 (=214-4 = JCM 18677 = CCUG 65563).</title>
        <authorList>
            <person name="Le Roy T."/>
            <person name="Cani P.D."/>
        </authorList>
    </citation>
    <scope>NUCLEOTIDE SEQUENCE [LARGE SCALE GENOMIC DNA]</scope>
    <source>
        <strain evidence="9 11">DSM 105722</strain>
    </source>
</reference>
<name>A0A7X6BKG5_9BACT</name>
<comment type="similarity">
    <text evidence="2">Belongs to the SusD family.</text>
</comment>
<dbReference type="InterPro" id="IPR012944">
    <property type="entry name" value="SusD_RagB_dom"/>
</dbReference>
<dbReference type="Pfam" id="PF14322">
    <property type="entry name" value="SusD-like_3"/>
    <property type="match status" value="1"/>
</dbReference>
<accession>A0A7X6BKG5</accession>
<dbReference type="EMBL" id="CP043839">
    <property type="protein sequence ID" value="WOF14697.1"/>
    <property type="molecule type" value="Genomic_DNA"/>
</dbReference>
<sequence length="462" mass="53632">MKRYIVYILLIFSGFCVSCDEYLETKTYGEILPETTEDYASLIHTHLYNIEASTSDKILGNFNDVLRWECFSDNLNASLSKSVSNSYTPIYVGSYIGSAIYRFNNLFQVVRDANVVLDNVKEKDSELDKKITAVAYTLRAVLYYNMMRELCEPYEKQRATEIMGVPIVDHFDMEAKPGRGNIQETVDFIIEDLKRAISLNQIDEEYIFTVDVAKAYLARTYFWAQDWKNAVATAKELLDKYPLIEGEEYEAMIQSTPPFTTKPGNVILCSYNRGTLSTAFKTRYSTDSRRRPVSLKFAELFKEKEKDIRYKLFFDKTFLNTKRLNMQIRSAEMCLIMAESYAHLQDEDNALLYLNSLRAKRITDYVPLTMSSLPAVDNSALVTVDAEGKALTPLMASILNERRKELYMEGDRWFELKRNGRPEFWVGYNGIKSTTWKYLYTFPLWKQDLRVNPNLVQNEGYE</sequence>
<dbReference type="GO" id="GO:0009279">
    <property type="term" value="C:cell outer membrane"/>
    <property type="evidence" value="ECO:0007669"/>
    <property type="project" value="UniProtKB-SubCell"/>
</dbReference>
<dbReference type="Gene3D" id="1.25.40.390">
    <property type="match status" value="2"/>
</dbReference>
<evidence type="ECO:0000256" key="5">
    <source>
        <dbReference type="ARBA" id="ARBA00023237"/>
    </source>
</evidence>
<evidence type="ECO:0000256" key="2">
    <source>
        <dbReference type="ARBA" id="ARBA00006275"/>
    </source>
</evidence>
<feature type="domain" description="RagB/SusD" evidence="6">
    <location>
        <begin position="322"/>
        <end position="461"/>
    </location>
</feature>
<dbReference type="Proteomes" id="UP000576368">
    <property type="component" value="Unassembled WGS sequence"/>
</dbReference>
<evidence type="ECO:0000259" key="7">
    <source>
        <dbReference type="Pfam" id="PF14322"/>
    </source>
</evidence>
<evidence type="ECO:0000259" key="6">
    <source>
        <dbReference type="Pfam" id="PF07980"/>
    </source>
</evidence>
<dbReference type="AlphaFoldDB" id="A0A7X6BKG5"/>
<dbReference type="Pfam" id="PF07980">
    <property type="entry name" value="SusD_RagB"/>
    <property type="match status" value="1"/>
</dbReference>
<dbReference type="InterPro" id="IPR011990">
    <property type="entry name" value="TPR-like_helical_dom_sf"/>
</dbReference>
<evidence type="ECO:0000256" key="1">
    <source>
        <dbReference type="ARBA" id="ARBA00004442"/>
    </source>
</evidence>
<evidence type="ECO:0000313" key="8">
    <source>
        <dbReference type="EMBL" id="NJC19106.1"/>
    </source>
</evidence>
<gene>
    <name evidence="9" type="ORF">F1644_21655</name>
    <name evidence="8" type="ORF">GGR15_002736</name>
</gene>
<evidence type="ECO:0000256" key="3">
    <source>
        <dbReference type="ARBA" id="ARBA00022729"/>
    </source>
</evidence>
<comment type="subcellular location">
    <subcellularLocation>
        <location evidence="1">Cell outer membrane</location>
    </subcellularLocation>
</comment>
<evidence type="ECO:0000313" key="10">
    <source>
        <dbReference type="Proteomes" id="UP000576368"/>
    </source>
</evidence>
<keyword evidence="11" id="KW-1185">Reference proteome</keyword>
<proteinExistence type="inferred from homology"/>
<keyword evidence="5" id="KW-0998">Cell outer membrane</keyword>
<dbReference type="RefSeq" id="WP_087419949.1">
    <property type="nucleotide sequence ID" value="NZ_BMPA01000009.1"/>
</dbReference>
<evidence type="ECO:0000256" key="4">
    <source>
        <dbReference type="ARBA" id="ARBA00023136"/>
    </source>
</evidence>
<feature type="domain" description="SusD-like N-terminal" evidence="7">
    <location>
        <begin position="21"/>
        <end position="221"/>
    </location>
</feature>